<reference evidence="2" key="1">
    <citation type="submission" date="2023-08" db="EMBL/GenBank/DDBJ databases">
        <title>A de novo genome assembly of Solanum verrucosum Schlechtendal, a Mexican diploid species geographically isolated from the other diploid A-genome species in potato relatives.</title>
        <authorList>
            <person name="Hosaka K."/>
        </authorList>
    </citation>
    <scope>NUCLEOTIDE SEQUENCE</scope>
    <source>
        <tissue evidence="2">Young leaves</tissue>
    </source>
</reference>
<accession>A0AAF0ZSY8</accession>
<feature type="region of interest" description="Disordered" evidence="1">
    <location>
        <begin position="1"/>
        <end position="25"/>
    </location>
</feature>
<organism evidence="2 3">
    <name type="scientific">Solanum verrucosum</name>
    <dbReference type="NCBI Taxonomy" id="315347"/>
    <lineage>
        <taxon>Eukaryota</taxon>
        <taxon>Viridiplantae</taxon>
        <taxon>Streptophyta</taxon>
        <taxon>Embryophyta</taxon>
        <taxon>Tracheophyta</taxon>
        <taxon>Spermatophyta</taxon>
        <taxon>Magnoliopsida</taxon>
        <taxon>eudicotyledons</taxon>
        <taxon>Gunneridae</taxon>
        <taxon>Pentapetalae</taxon>
        <taxon>asterids</taxon>
        <taxon>lamiids</taxon>
        <taxon>Solanales</taxon>
        <taxon>Solanaceae</taxon>
        <taxon>Solanoideae</taxon>
        <taxon>Solaneae</taxon>
        <taxon>Solanum</taxon>
    </lineage>
</organism>
<protein>
    <submittedName>
        <fullName evidence="2">Uncharacterized protein</fullName>
    </submittedName>
</protein>
<evidence type="ECO:0000313" key="3">
    <source>
        <dbReference type="Proteomes" id="UP001234989"/>
    </source>
</evidence>
<feature type="compositionally biased region" description="Basic residues" evidence="1">
    <location>
        <begin position="1"/>
        <end position="12"/>
    </location>
</feature>
<proteinExistence type="predicted"/>
<name>A0AAF0ZSY8_SOLVR</name>
<gene>
    <name evidence="2" type="ORF">MTR67_043741</name>
</gene>
<evidence type="ECO:0000313" key="2">
    <source>
        <dbReference type="EMBL" id="WMV50356.1"/>
    </source>
</evidence>
<keyword evidence="3" id="KW-1185">Reference proteome</keyword>
<dbReference type="AlphaFoldDB" id="A0AAF0ZSY8"/>
<dbReference type="EMBL" id="CP133621">
    <property type="protein sequence ID" value="WMV50356.1"/>
    <property type="molecule type" value="Genomic_DNA"/>
</dbReference>
<sequence>MAKGPRLPKKHLATANHDQEGLHDPWWPLRVVVPPVVGEAVCPQKCPSQGSPSRATARLVVKITDLGKARGVALASWETCQVGGATGQGTTGRGALDGS</sequence>
<dbReference type="Proteomes" id="UP001234989">
    <property type="component" value="Chromosome 10"/>
</dbReference>
<evidence type="ECO:0000256" key="1">
    <source>
        <dbReference type="SAM" id="MobiDB-lite"/>
    </source>
</evidence>